<gene>
    <name evidence="2" type="ORF">A8U91_00955</name>
</gene>
<dbReference type="Proteomes" id="UP000092504">
    <property type="component" value="Unassembled WGS sequence"/>
</dbReference>
<feature type="signal peptide" evidence="1">
    <location>
        <begin position="1"/>
        <end position="24"/>
    </location>
</feature>
<keyword evidence="1" id="KW-0732">Signal</keyword>
<sequence>MITLLGWRACLMGLLLCVTLPALADDERWVVLGGDIAETVAALGAVDRLVGRDDTSLYPRRWQACPPWAICGASRRRACCR</sequence>
<protein>
    <recommendedName>
        <fullName evidence="4">Hemin-binding periplasmic protein HmuT</fullName>
    </recommendedName>
</protein>
<evidence type="ECO:0000256" key="1">
    <source>
        <dbReference type="SAM" id="SignalP"/>
    </source>
</evidence>
<dbReference type="Gene3D" id="3.40.50.1980">
    <property type="entry name" value="Nitrogenase molybdenum iron protein domain"/>
    <property type="match status" value="1"/>
</dbReference>
<proteinExistence type="predicted"/>
<organism evidence="2 3">
    <name type="scientific">Halomonas elongata</name>
    <dbReference type="NCBI Taxonomy" id="2746"/>
    <lineage>
        <taxon>Bacteria</taxon>
        <taxon>Pseudomonadati</taxon>
        <taxon>Pseudomonadota</taxon>
        <taxon>Gammaproteobacteria</taxon>
        <taxon>Oceanospirillales</taxon>
        <taxon>Halomonadaceae</taxon>
        <taxon>Halomonas</taxon>
    </lineage>
</organism>
<reference evidence="2 3" key="1">
    <citation type="submission" date="2016-06" db="EMBL/GenBank/DDBJ databases">
        <title>Genome sequence of halotolerant plant growth promoting strain of Halomonas elongata HEK1 isolated from salterns of Rann of Kutch, Gujarat, India.</title>
        <authorList>
            <person name="Gaba S."/>
            <person name="Singh R.N."/>
            <person name="Abrol S."/>
            <person name="Kaushik R."/>
            <person name="Saxena A.K."/>
        </authorList>
    </citation>
    <scope>NUCLEOTIDE SEQUENCE [LARGE SCALE GENOMIC DNA]</scope>
    <source>
        <strain evidence="2 3">HEK1</strain>
    </source>
</reference>
<dbReference type="SUPFAM" id="SSF53807">
    <property type="entry name" value="Helical backbone' metal receptor"/>
    <property type="match status" value="1"/>
</dbReference>
<evidence type="ECO:0000313" key="2">
    <source>
        <dbReference type="EMBL" id="OBX36612.1"/>
    </source>
</evidence>
<dbReference type="PATRIC" id="fig|2746.7.peg.982"/>
<evidence type="ECO:0008006" key="4">
    <source>
        <dbReference type="Google" id="ProtNLM"/>
    </source>
</evidence>
<evidence type="ECO:0000313" key="3">
    <source>
        <dbReference type="Proteomes" id="UP000092504"/>
    </source>
</evidence>
<comment type="caution">
    <text evidence="2">The sequence shown here is derived from an EMBL/GenBank/DDBJ whole genome shotgun (WGS) entry which is preliminary data.</text>
</comment>
<accession>A0A1B8P2Z2</accession>
<name>A0A1B8P2Z2_HALEL</name>
<dbReference type="EMBL" id="MAJD01000001">
    <property type="protein sequence ID" value="OBX36612.1"/>
    <property type="molecule type" value="Genomic_DNA"/>
</dbReference>
<dbReference type="AlphaFoldDB" id="A0A1B8P2Z2"/>
<feature type="chain" id="PRO_5008611337" description="Hemin-binding periplasmic protein HmuT" evidence="1">
    <location>
        <begin position="25"/>
        <end position="81"/>
    </location>
</feature>